<dbReference type="InterPro" id="IPR025336">
    <property type="entry name" value="SCO4226-like"/>
</dbReference>
<organism evidence="1 2">
    <name type="scientific">Peredibacter starrii</name>
    <dbReference type="NCBI Taxonomy" id="28202"/>
    <lineage>
        <taxon>Bacteria</taxon>
        <taxon>Pseudomonadati</taxon>
        <taxon>Bdellovibrionota</taxon>
        <taxon>Bacteriovoracia</taxon>
        <taxon>Bacteriovoracales</taxon>
        <taxon>Bacteriovoracaceae</taxon>
        <taxon>Peredibacter</taxon>
    </lineage>
</organism>
<dbReference type="KEGG" id="psti:SOO65_16780"/>
<dbReference type="Proteomes" id="UP001324634">
    <property type="component" value="Chromosome"/>
</dbReference>
<sequence length="110" mass="12641">MLKKYIIERNLEGVGNSSEDDFRKMTGSSNEILRNLGPDIQWRESYVTGDKVYCVYLANDENILREHAKQANFPIDKISEVKTVLDPTTTGLQTFLRGTDTKEKQTEVRQ</sequence>
<dbReference type="EMBL" id="CP139487">
    <property type="protein sequence ID" value="WPU64351.1"/>
    <property type="molecule type" value="Genomic_DNA"/>
</dbReference>
<dbReference type="RefSeq" id="WP_321392995.1">
    <property type="nucleotide sequence ID" value="NZ_CP139487.1"/>
</dbReference>
<evidence type="ECO:0000313" key="2">
    <source>
        <dbReference type="Proteomes" id="UP001324634"/>
    </source>
</evidence>
<protein>
    <submittedName>
        <fullName evidence="1">DUF4242 domain-containing protein</fullName>
    </submittedName>
</protein>
<keyword evidence="2" id="KW-1185">Reference proteome</keyword>
<name>A0AAX4HMB1_9BACT</name>
<proteinExistence type="predicted"/>
<evidence type="ECO:0000313" key="1">
    <source>
        <dbReference type="EMBL" id="WPU64351.1"/>
    </source>
</evidence>
<dbReference type="Pfam" id="PF14026">
    <property type="entry name" value="SCO4226-like"/>
    <property type="match status" value="1"/>
</dbReference>
<reference evidence="1 2" key="1">
    <citation type="submission" date="2023-11" db="EMBL/GenBank/DDBJ databases">
        <title>Peredibacter starrii A3.12.</title>
        <authorList>
            <person name="Mitchell R.J."/>
        </authorList>
    </citation>
    <scope>NUCLEOTIDE SEQUENCE [LARGE SCALE GENOMIC DNA]</scope>
    <source>
        <strain evidence="1 2">A3.12</strain>
    </source>
</reference>
<gene>
    <name evidence="1" type="ORF">SOO65_16780</name>
</gene>
<accession>A0AAX4HMB1</accession>
<dbReference type="AlphaFoldDB" id="A0AAX4HMB1"/>